<evidence type="ECO:0000313" key="2">
    <source>
        <dbReference type="Proteomes" id="UP000055048"/>
    </source>
</evidence>
<dbReference type="EMBL" id="JYDJ01003831">
    <property type="protein sequence ID" value="KRX28957.1"/>
    <property type="molecule type" value="Genomic_DNA"/>
</dbReference>
<sequence>MQFFQELDGSIRAVDLTELLQYYIADKLQTVLCEVDDRMNDCPLTIIFSGSGQDRTNSGQGMVQIGCTLHLLFVDLAILLG</sequence>
<reference evidence="1 2" key="1">
    <citation type="submission" date="2015-01" db="EMBL/GenBank/DDBJ databases">
        <title>Evolution of Trichinella species and genotypes.</title>
        <authorList>
            <person name="Korhonen P.K."/>
            <person name="Edoardo P."/>
            <person name="Giuseppe L.R."/>
            <person name="Gasser R.B."/>
        </authorList>
    </citation>
    <scope>NUCLEOTIDE SEQUENCE [LARGE SCALE GENOMIC DNA]</scope>
    <source>
        <strain evidence="1">ISS417</strain>
    </source>
</reference>
<dbReference type="AlphaFoldDB" id="A0A0V0SQ93"/>
<comment type="caution">
    <text evidence="1">The sequence shown here is derived from an EMBL/GenBank/DDBJ whole genome shotgun (WGS) entry which is preliminary data.</text>
</comment>
<gene>
    <name evidence="1" type="ORF">T05_7206</name>
</gene>
<dbReference type="Proteomes" id="UP000055048">
    <property type="component" value="Unassembled WGS sequence"/>
</dbReference>
<keyword evidence="2" id="KW-1185">Reference proteome</keyword>
<accession>A0A0V0SQ93</accession>
<evidence type="ECO:0000313" key="1">
    <source>
        <dbReference type="EMBL" id="KRX28957.1"/>
    </source>
</evidence>
<proteinExistence type="predicted"/>
<protein>
    <submittedName>
        <fullName evidence="1">Uncharacterized protein</fullName>
    </submittedName>
</protein>
<feature type="non-terminal residue" evidence="1">
    <location>
        <position position="81"/>
    </location>
</feature>
<name>A0A0V0SQ93_9BILA</name>
<organism evidence="1 2">
    <name type="scientific">Trichinella murrelli</name>
    <dbReference type="NCBI Taxonomy" id="144512"/>
    <lineage>
        <taxon>Eukaryota</taxon>
        <taxon>Metazoa</taxon>
        <taxon>Ecdysozoa</taxon>
        <taxon>Nematoda</taxon>
        <taxon>Enoplea</taxon>
        <taxon>Dorylaimia</taxon>
        <taxon>Trichinellida</taxon>
        <taxon>Trichinellidae</taxon>
        <taxon>Trichinella</taxon>
    </lineage>
</organism>